<dbReference type="InterPro" id="IPR025608">
    <property type="entry name" value="TcpE"/>
</dbReference>
<keyword evidence="1" id="KW-0472">Membrane</keyword>
<evidence type="ECO:0000313" key="2">
    <source>
        <dbReference type="EMBL" id="PRX40915.1"/>
    </source>
</evidence>
<proteinExistence type="predicted"/>
<dbReference type="OrthoDB" id="2965241at2"/>
<dbReference type="Proteomes" id="UP000237797">
    <property type="component" value="Unassembled WGS sequence"/>
</dbReference>
<keyword evidence="1" id="KW-1133">Transmembrane helix</keyword>
<comment type="caution">
    <text evidence="2">The sequence shown here is derived from an EMBL/GenBank/DDBJ whole genome shotgun (WGS) entry which is preliminary data.</text>
</comment>
<feature type="transmembrane region" description="Helical" evidence="1">
    <location>
        <begin position="64"/>
        <end position="82"/>
    </location>
</feature>
<dbReference type="EMBL" id="PVNE01000010">
    <property type="protein sequence ID" value="PRX40915.1"/>
    <property type="molecule type" value="Genomic_DNA"/>
</dbReference>
<keyword evidence="3" id="KW-1185">Reference proteome</keyword>
<reference evidence="2 3" key="1">
    <citation type="submission" date="2018-03" db="EMBL/GenBank/DDBJ databases">
        <title>Genomic Encyclopedia of Archaeal and Bacterial Type Strains, Phase II (KMG-II): from individual species to whole genera.</title>
        <authorList>
            <person name="Goeker M."/>
        </authorList>
    </citation>
    <scope>NUCLEOTIDE SEQUENCE [LARGE SCALE GENOMIC DNA]</scope>
    <source>
        <strain evidence="2 3">DSM 44946</strain>
    </source>
</reference>
<sequence>MRNVERVPLYVINRFLKFERKIYQIFGKRLGRPIRLKSVLFYLFFGLLELLLYFTPIIGAPVRATPVGILVVFPGVLSYLLSDIGTEGRVPLAYFRSFLLYHWRRLRRVTYFRGRELPKPGSYGFRGYFTYRESSR</sequence>
<protein>
    <submittedName>
        <fullName evidence="2">TcpE family protein</fullName>
    </submittedName>
</protein>
<name>A0A2T0LFG1_9BACL</name>
<dbReference type="AlphaFoldDB" id="A0A2T0LFG1"/>
<feature type="transmembrane region" description="Helical" evidence="1">
    <location>
        <begin position="39"/>
        <end position="58"/>
    </location>
</feature>
<accession>A0A2T0LFG1</accession>
<organism evidence="2 3">
    <name type="scientific">Planifilum fimeticola</name>
    <dbReference type="NCBI Taxonomy" id="201975"/>
    <lineage>
        <taxon>Bacteria</taxon>
        <taxon>Bacillati</taxon>
        <taxon>Bacillota</taxon>
        <taxon>Bacilli</taxon>
        <taxon>Bacillales</taxon>
        <taxon>Thermoactinomycetaceae</taxon>
        <taxon>Planifilum</taxon>
    </lineage>
</organism>
<dbReference type="Pfam" id="PF12648">
    <property type="entry name" value="TcpE"/>
    <property type="match status" value="1"/>
</dbReference>
<gene>
    <name evidence="2" type="ORF">CLV97_110107</name>
</gene>
<keyword evidence="1" id="KW-0812">Transmembrane</keyword>
<evidence type="ECO:0000313" key="3">
    <source>
        <dbReference type="Proteomes" id="UP000237797"/>
    </source>
</evidence>
<evidence type="ECO:0000256" key="1">
    <source>
        <dbReference type="SAM" id="Phobius"/>
    </source>
</evidence>